<dbReference type="EMBL" id="MU001516">
    <property type="protein sequence ID" value="KAF2437312.1"/>
    <property type="molecule type" value="Genomic_DNA"/>
</dbReference>
<sequence>MSRGKPLFTVPIGTKGEVEVTSPVDKVYVVAFGSPPDNRLVTDFCEAIVLALDILETKYQHGVVITTSLIDKFYSNGLDLEHAMQPGFFANVLYKLWRRILIYPMPTIALINGHGFAGALMTAMMHDYRIMNATKGFVCLNEVDLGVPLRPAMSSVFRQKCSPTVYRTLVLEGKRFKSVDALKDNIIDGLGGIDEVLKFIEELKLTSKPDKGVVGELKREMWRETVDFLENDEREAGRLGKASDRLAAEAAEREKKVEAWSAKAKL</sequence>
<dbReference type="CDD" id="cd06558">
    <property type="entry name" value="crotonase-like"/>
    <property type="match status" value="1"/>
</dbReference>
<dbReference type="OrthoDB" id="1696280at2759"/>
<dbReference type="SUPFAM" id="SSF52096">
    <property type="entry name" value="ClpP/crotonase"/>
    <property type="match status" value="1"/>
</dbReference>
<evidence type="ECO:0000313" key="4">
    <source>
        <dbReference type="Proteomes" id="UP000799764"/>
    </source>
</evidence>
<dbReference type="GO" id="GO:0005777">
    <property type="term" value="C:peroxisome"/>
    <property type="evidence" value="ECO:0007669"/>
    <property type="project" value="TreeGrafter"/>
</dbReference>
<dbReference type="GO" id="GO:0004165">
    <property type="term" value="F:delta(3)-delta(2)-enoyl-CoA isomerase activity"/>
    <property type="evidence" value="ECO:0007669"/>
    <property type="project" value="TreeGrafter"/>
</dbReference>
<dbReference type="InterPro" id="IPR029045">
    <property type="entry name" value="ClpP/crotonase-like_dom_sf"/>
</dbReference>
<comment type="caution">
    <text evidence="3">The sequence shown here is derived from an EMBL/GenBank/DDBJ whole genome shotgun (WGS) entry which is preliminary data.</text>
</comment>
<accession>A0A9P4P4S9</accession>
<dbReference type="Pfam" id="PF00378">
    <property type="entry name" value="ECH_1"/>
    <property type="match status" value="1"/>
</dbReference>
<organism evidence="3 4">
    <name type="scientific">Karstenula rhodostoma CBS 690.94</name>
    <dbReference type="NCBI Taxonomy" id="1392251"/>
    <lineage>
        <taxon>Eukaryota</taxon>
        <taxon>Fungi</taxon>
        <taxon>Dikarya</taxon>
        <taxon>Ascomycota</taxon>
        <taxon>Pezizomycotina</taxon>
        <taxon>Dothideomycetes</taxon>
        <taxon>Pleosporomycetidae</taxon>
        <taxon>Pleosporales</taxon>
        <taxon>Massarineae</taxon>
        <taxon>Didymosphaeriaceae</taxon>
        <taxon>Karstenula</taxon>
    </lineage>
</organism>
<comment type="pathway">
    <text evidence="1">Mycotoxin biosynthesis.</text>
</comment>
<protein>
    <submittedName>
        <fullName evidence="3">Enoyl-CoA hydratase/isomerase</fullName>
    </submittedName>
</protein>
<evidence type="ECO:0000256" key="1">
    <source>
        <dbReference type="ARBA" id="ARBA00004685"/>
    </source>
</evidence>
<name>A0A9P4P4S9_9PLEO</name>
<dbReference type="AlphaFoldDB" id="A0A9P4P4S9"/>
<reference evidence="3" key="1">
    <citation type="journal article" date="2020" name="Stud. Mycol.">
        <title>101 Dothideomycetes genomes: a test case for predicting lifestyles and emergence of pathogens.</title>
        <authorList>
            <person name="Haridas S."/>
            <person name="Albert R."/>
            <person name="Binder M."/>
            <person name="Bloem J."/>
            <person name="Labutti K."/>
            <person name="Salamov A."/>
            <person name="Andreopoulos B."/>
            <person name="Baker S."/>
            <person name="Barry K."/>
            <person name="Bills G."/>
            <person name="Bluhm B."/>
            <person name="Cannon C."/>
            <person name="Castanera R."/>
            <person name="Culley D."/>
            <person name="Daum C."/>
            <person name="Ezra D."/>
            <person name="Gonzalez J."/>
            <person name="Henrissat B."/>
            <person name="Kuo A."/>
            <person name="Liang C."/>
            <person name="Lipzen A."/>
            <person name="Lutzoni F."/>
            <person name="Magnuson J."/>
            <person name="Mondo S."/>
            <person name="Nolan M."/>
            <person name="Ohm R."/>
            <person name="Pangilinan J."/>
            <person name="Park H.-J."/>
            <person name="Ramirez L."/>
            <person name="Alfaro M."/>
            <person name="Sun H."/>
            <person name="Tritt A."/>
            <person name="Yoshinaga Y."/>
            <person name="Zwiers L.-H."/>
            <person name="Turgeon B."/>
            <person name="Goodwin S."/>
            <person name="Spatafora J."/>
            <person name="Crous P."/>
            <person name="Grigoriev I."/>
        </authorList>
    </citation>
    <scope>NUCLEOTIDE SEQUENCE</scope>
    <source>
        <strain evidence="3">CBS 690.94</strain>
    </source>
</reference>
<dbReference type="Gene3D" id="3.90.226.10">
    <property type="entry name" value="2-enoyl-CoA Hydratase, Chain A, domain 1"/>
    <property type="match status" value="1"/>
</dbReference>
<proteinExistence type="predicted"/>
<dbReference type="Proteomes" id="UP000799764">
    <property type="component" value="Unassembled WGS sequence"/>
</dbReference>
<keyword evidence="2" id="KW-0843">Virulence</keyword>
<dbReference type="PANTHER" id="PTHR11941">
    <property type="entry name" value="ENOYL-COA HYDRATASE-RELATED"/>
    <property type="match status" value="1"/>
</dbReference>
<dbReference type="PANTHER" id="PTHR11941:SF75">
    <property type="entry name" value="ENOYL-COA HYDRATASE_ISOMERASE FAMILY PROTEIN"/>
    <property type="match status" value="1"/>
</dbReference>
<evidence type="ECO:0000256" key="2">
    <source>
        <dbReference type="ARBA" id="ARBA00023026"/>
    </source>
</evidence>
<dbReference type="GO" id="GO:0006635">
    <property type="term" value="P:fatty acid beta-oxidation"/>
    <property type="evidence" value="ECO:0007669"/>
    <property type="project" value="TreeGrafter"/>
</dbReference>
<keyword evidence="4" id="KW-1185">Reference proteome</keyword>
<evidence type="ECO:0000313" key="3">
    <source>
        <dbReference type="EMBL" id="KAF2437312.1"/>
    </source>
</evidence>
<dbReference type="InterPro" id="IPR001753">
    <property type="entry name" value="Enoyl-CoA_hydra/iso"/>
</dbReference>
<gene>
    <name evidence="3" type="ORF">P171DRAFT_180273</name>
</gene>